<sequence length="341" mass="36623">MTLHVDGDGPALLAELAAVMPAAPALMDRLVNEFAPTAATMATPQAYWVGLNGWLTDRLSGPIMQGTVAVDDVGEQAWAILASSYWGGLELREHWGMPPVIERLGIALSPPFAEVEQGIVTQMAQRLEALRAGGERCLEILPSILREDAPSGPVHGIAYNAGVQVVKTEDPPIGQRRPHRTPRPAAVRINARHFMRVDYDLPTPDYLKVWRSAFERAVTANPDAYEKVIVGAGGQADLRDIWAHAVAFGNTTWGGEAQDGWTDAYFTETIRWSSILTFGLEAAGLAAFVALINQDPAAATAAVLCNALYLGATPGWLIGLLDTGATLPRLVGEQGARTRDE</sequence>
<reference evidence="2" key="1">
    <citation type="submission" date="2015-02" db="EMBL/GenBank/DDBJ databases">
        <title>Draft Genome of Frankia sp. CpI1-S.</title>
        <authorList>
            <person name="Oshone R.T."/>
            <person name="Ngom M."/>
            <person name="Ghodhbane-Gtari F."/>
            <person name="Gtari M."/>
            <person name="Morris K."/>
            <person name="Thomas K."/>
            <person name="Sen A."/>
            <person name="Tisa L.S."/>
        </authorList>
    </citation>
    <scope>NUCLEOTIDE SEQUENCE [LARGE SCALE GENOMIC DNA]</scope>
    <source>
        <strain evidence="2">CpI1-S</strain>
    </source>
</reference>
<protein>
    <submittedName>
        <fullName evidence="1">Uncharacterized protein</fullName>
    </submittedName>
</protein>
<organism evidence="1 2">
    <name type="scientific">Frankia torreyi</name>
    <dbReference type="NCBI Taxonomy" id="1856"/>
    <lineage>
        <taxon>Bacteria</taxon>
        <taxon>Bacillati</taxon>
        <taxon>Actinomycetota</taxon>
        <taxon>Actinomycetes</taxon>
        <taxon>Frankiales</taxon>
        <taxon>Frankiaceae</taxon>
        <taxon>Frankia</taxon>
    </lineage>
</organism>
<evidence type="ECO:0000313" key="1">
    <source>
        <dbReference type="EMBL" id="KJE20875.1"/>
    </source>
</evidence>
<dbReference type="EMBL" id="JYFN01000049">
    <property type="protein sequence ID" value="KJE20875.1"/>
    <property type="molecule type" value="Genomic_DNA"/>
</dbReference>
<evidence type="ECO:0000313" key="2">
    <source>
        <dbReference type="Proteomes" id="UP000032545"/>
    </source>
</evidence>
<dbReference type="AlphaFoldDB" id="A0A0D8B9U7"/>
<dbReference type="OrthoDB" id="3216355at2"/>
<reference evidence="1 2" key="2">
    <citation type="journal article" date="2016" name="Genome Announc.">
        <title>Permanent Draft Genome Sequences for Two Variants of Frankia sp. Strain CpI1, the First Frankia Strain Isolated from Root Nodules of Comptonia peregrina.</title>
        <authorList>
            <person name="Oshone R."/>
            <person name="Hurst S.G.IV."/>
            <person name="Abebe-Akele F."/>
            <person name="Simpson S."/>
            <person name="Morris K."/>
            <person name="Thomas W.K."/>
            <person name="Tisa L.S."/>
        </authorList>
    </citation>
    <scope>NUCLEOTIDE SEQUENCE [LARGE SCALE GENOMIC DNA]</scope>
    <source>
        <strain evidence="2">CpI1-S</strain>
    </source>
</reference>
<keyword evidence="2" id="KW-1185">Reference proteome</keyword>
<name>A0A0D8B9U7_9ACTN</name>
<dbReference type="Proteomes" id="UP000032545">
    <property type="component" value="Unassembled WGS sequence"/>
</dbReference>
<dbReference type="PATRIC" id="fig|1502723.3.peg.4815"/>
<proteinExistence type="predicted"/>
<accession>A0A0D8B9U7</accession>
<dbReference type="RefSeq" id="WP_044887342.1">
    <property type="nucleotide sequence ID" value="NZ_JYFN01000049.1"/>
</dbReference>
<gene>
    <name evidence="1" type="ORF">FF36_04839</name>
</gene>
<comment type="caution">
    <text evidence="1">The sequence shown here is derived from an EMBL/GenBank/DDBJ whole genome shotgun (WGS) entry which is preliminary data.</text>
</comment>